<accession>A0ACB8R7U4</accession>
<proteinExistence type="predicted"/>
<gene>
    <name evidence="1" type="ORF">FA95DRAFT_1503519</name>
</gene>
<evidence type="ECO:0000313" key="1">
    <source>
        <dbReference type="EMBL" id="KAI0039967.1"/>
    </source>
</evidence>
<name>A0ACB8R7U4_9AGAM</name>
<reference evidence="1" key="1">
    <citation type="submission" date="2021-02" db="EMBL/GenBank/DDBJ databases">
        <authorList>
            <consortium name="DOE Joint Genome Institute"/>
            <person name="Ahrendt S."/>
            <person name="Looney B.P."/>
            <person name="Miyauchi S."/>
            <person name="Morin E."/>
            <person name="Drula E."/>
            <person name="Courty P.E."/>
            <person name="Chicoki N."/>
            <person name="Fauchery L."/>
            <person name="Kohler A."/>
            <person name="Kuo A."/>
            <person name="Labutti K."/>
            <person name="Pangilinan J."/>
            <person name="Lipzen A."/>
            <person name="Riley R."/>
            <person name="Andreopoulos W."/>
            <person name="He G."/>
            <person name="Johnson J."/>
            <person name="Barry K.W."/>
            <person name="Grigoriev I.V."/>
            <person name="Nagy L."/>
            <person name="Hibbett D."/>
            <person name="Henrissat B."/>
            <person name="Matheny P.B."/>
            <person name="Labbe J."/>
            <person name="Martin F."/>
        </authorList>
    </citation>
    <scope>NUCLEOTIDE SEQUENCE</scope>
    <source>
        <strain evidence="1">FP105234-sp</strain>
    </source>
</reference>
<dbReference type="EMBL" id="MU276242">
    <property type="protein sequence ID" value="KAI0039967.1"/>
    <property type="molecule type" value="Genomic_DNA"/>
</dbReference>
<keyword evidence="2" id="KW-1185">Reference proteome</keyword>
<reference evidence="1" key="2">
    <citation type="journal article" date="2022" name="New Phytol.">
        <title>Evolutionary transition to the ectomycorrhizal habit in the genomes of a hyperdiverse lineage of mushroom-forming fungi.</title>
        <authorList>
            <person name="Looney B."/>
            <person name="Miyauchi S."/>
            <person name="Morin E."/>
            <person name="Drula E."/>
            <person name="Courty P.E."/>
            <person name="Kohler A."/>
            <person name="Kuo A."/>
            <person name="LaButti K."/>
            <person name="Pangilinan J."/>
            <person name="Lipzen A."/>
            <person name="Riley R."/>
            <person name="Andreopoulos W."/>
            <person name="He G."/>
            <person name="Johnson J."/>
            <person name="Nolan M."/>
            <person name="Tritt A."/>
            <person name="Barry K.W."/>
            <person name="Grigoriev I.V."/>
            <person name="Nagy L.G."/>
            <person name="Hibbett D."/>
            <person name="Henrissat B."/>
            <person name="Matheny P.B."/>
            <person name="Labbe J."/>
            <person name="Martin F.M."/>
        </authorList>
    </citation>
    <scope>NUCLEOTIDE SEQUENCE</scope>
    <source>
        <strain evidence="1">FP105234-sp</strain>
    </source>
</reference>
<feature type="non-terminal residue" evidence="1">
    <location>
        <position position="1"/>
    </location>
</feature>
<comment type="caution">
    <text evidence="1">The sequence shown here is derived from an EMBL/GenBank/DDBJ whole genome shotgun (WGS) entry which is preliminary data.</text>
</comment>
<organism evidence="1 2">
    <name type="scientific">Auriscalpium vulgare</name>
    <dbReference type="NCBI Taxonomy" id="40419"/>
    <lineage>
        <taxon>Eukaryota</taxon>
        <taxon>Fungi</taxon>
        <taxon>Dikarya</taxon>
        <taxon>Basidiomycota</taxon>
        <taxon>Agaricomycotina</taxon>
        <taxon>Agaricomycetes</taxon>
        <taxon>Russulales</taxon>
        <taxon>Auriscalpiaceae</taxon>
        <taxon>Auriscalpium</taxon>
    </lineage>
</organism>
<dbReference type="Proteomes" id="UP000814033">
    <property type="component" value="Unassembled WGS sequence"/>
</dbReference>
<sequence>CSPHPKGGPGRNLVVCIDGTSNQFSEKNTNVVELYKSLIKDDDQLTYYDSGIGTYVSEDATCFFRWKQAAKHKGDMMFAWSFKKNVLNAYQWLSENYRDGDKIYLFGIWFAVGCSDFVR</sequence>
<evidence type="ECO:0000313" key="2">
    <source>
        <dbReference type="Proteomes" id="UP000814033"/>
    </source>
</evidence>
<protein>
    <submittedName>
        <fullName evidence="1">Uncharacterized protein</fullName>
    </submittedName>
</protein>